<dbReference type="STRING" id="1714264.BTO30_16250"/>
<dbReference type="InterPro" id="IPR014957">
    <property type="entry name" value="IDEAL_dom"/>
</dbReference>
<evidence type="ECO:0000313" key="2">
    <source>
        <dbReference type="EMBL" id="OLN21200.1"/>
    </source>
</evidence>
<proteinExistence type="predicted"/>
<sequence length="116" mass="13250">MLRIGEWVSVQIGDITAIGYISNVGYYGHQIELTKVARIIGGEIEWNRPTKGSYEAHRLEPVGTLLDEWQDKSALIDLALLTGDKQWFEELTGQVIQHEQARYTKTQQSFKRLESS</sequence>
<evidence type="ECO:0000313" key="3">
    <source>
        <dbReference type="Proteomes" id="UP000185568"/>
    </source>
</evidence>
<keyword evidence="3" id="KW-1185">Reference proteome</keyword>
<dbReference type="Pfam" id="PF08858">
    <property type="entry name" value="IDEAL"/>
    <property type="match status" value="1"/>
</dbReference>
<reference evidence="2 3" key="1">
    <citation type="submission" date="2016-12" db="EMBL/GenBank/DDBJ databases">
        <title>Domibacillus antri genome sequencing.</title>
        <authorList>
            <person name="Verma A."/>
            <person name="Krishnamurthi S."/>
        </authorList>
    </citation>
    <scope>NUCLEOTIDE SEQUENCE [LARGE SCALE GENOMIC DNA]</scope>
    <source>
        <strain evidence="2 3">XD80</strain>
    </source>
</reference>
<feature type="domain" description="IDEAL" evidence="1">
    <location>
        <begin position="74"/>
        <end position="92"/>
    </location>
</feature>
<evidence type="ECO:0000259" key="1">
    <source>
        <dbReference type="Pfam" id="PF08858"/>
    </source>
</evidence>
<dbReference type="OrthoDB" id="2427704at2"/>
<dbReference type="AlphaFoldDB" id="A0A1Q8Q1J5"/>
<protein>
    <recommendedName>
        <fullName evidence="1">IDEAL domain-containing protein</fullName>
    </recommendedName>
</protein>
<accession>A0A1Q8Q1J5</accession>
<gene>
    <name evidence="2" type="ORF">BTO30_16250</name>
</gene>
<dbReference type="RefSeq" id="WP_075399743.1">
    <property type="nucleotide sequence ID" value="NZ_MSDU01000064.1"/>
</dbReference>
<name>A0A1Q8Q1J5_9BACI</name>
<organism evidence="2 3">
    <name type="scientific">Domibacillus antri</name>
    <dbReference type="NCBI Taxonomy" id="1714264"/>
    <lineage>
        <taxon>Bacteria</taxon>
        <taxon>Bacillati</taxon>
        <taxon>Bacillota</taxon>
        <taxon>Bacilli</taxon>
        <taxon>Bacillales</taxon>
        <taxon>Bacillaceae</taxon>
        <taxon>Domibacillus</taxon>
    </lineage>
</organism>
<dbReference type="Proteomes" id="UP000185568">
    <property type="component" value="Unassembled WGS sequence"/>
</dbReference>
<dbReference type="EMBL" id="MSDU01000064">
    <property type="protein sequence ID" value="OLN21200.1"/>
    <property type="molecule type" value="Genomic_DNA"/>
</dbReference>
<comment type="caution">
    <text evidence="2">The sequence shown here is derived from an EMBL/GenBank/DDBJ whole genome shotgun (WGS) entry which is preliminary data.</text>
</comment>